<comment type="caution">
    <text evidence="3">The sequence shown here is derived from an EMBL/GenBank/DDBJ whole genome shotgun (WGS) entry which is preliminary data.</text>
</comment>
<keyword evidence="4" id="KW-1185">Reference proteome</keyword>
<dbReference type="Proteomes" id="UP001595947">
    <property type="component" value="Unassembled WGS sequence"/>
</dbReference>
<feature type="domain" description="Carboxymuconolactone decarboxylase-like" evidence="2">
    <location>
        <begin position="23"/>
        <end position="103"/>
    </location>
</feature>
<dbReference type="InterPro" id="IPR004675">
    <property type="entry name" value="AhpD_core"/>
</dbReference>
<sequence length="161" mass="16762">MTTTVTPRTPEARMPNPAGLVPGAGEAVGALAAAAHAGGLPPSLLDLVHLRVSLINGCSSCVLGGTRSARAAGETEDRLATVGAWREAPFFTDAERAALELAELVTRLADRGDAVPDAAWDEARSHFDERGLAALLLWIATSNLFNRLNAPVRQVAGTGWA</sequence>
<evidence type="ECO:0000313" key="4">
    <source>
        <dbReference type="Proteomes" id="UP001595947"/>
    </source>
</evidence>
<evidence type="ECO:0000259" key="2">
    <source>
        <dbReference type="Pfam" id="PF02627"/>
    </source>
</evidence>
<feature type="region of interest" description="Disordered" evidence="1">
    <location>
        <begin position="1"/>
        <end position="20"/>
    </location>
</feature>
<dbReference type="PANTHER" id="PTHR34846">
    <property type="entry name" value="4-CARBOXYMUCONOLACTONE DECARBOXYLASE FAMILY PROTEIN (AFU_ORTHOLOGUE AFUA_6G11590)"/>
    <property type="match status" value="1"/>
</dbReference>
<dbReference type="RefSeq" id="WP_378038925.1">
    <property type="nucleotide sequence ID" value="NZ_JBHSIV010000040.1"/>
</dbReference>
<dbReference type="InterPro" id="IPR029032">
    <property type="entry name" value="AhpD-like"/>
</dbReference>
<name>A0ABV9YUS5_9PSEU</name>
<gene>
    <name evidence="3" type="ORF">ACFPBZ_25500</name>
</gene>
<dbReference type="PANTHER" id="PTHR34846:SF7">
    <property type="entry name" value="BLL7811 PROTEIN"/>
    <property type="match status" value="1"/>
</dbReference>
<organism evidence="3 4">
    <name type="scientific">Actinomycetospora atypica</name>
    <dbReference type="NCBI Taxonomy" id="1290095"/>
    <lineage>
        <taxon>Bacteria</taxon>
        <taxon>Bacillati</taxon>
        <taxon>Actinomycetota</taxon>
        <taxon>Actinomycetes</taxon>
        <taxon>Pseudonocardiales</taxon>
        <taxon>Pseudonocardiaceae</taxon>
        <taxon>Actinomycetospora</taxon>
    </lineage>
</organism>
<proteinExistence type="predicted"/>
<dbReference type="EMBL" id="JBHSIV010000040">
    <property type="protein sequence ID" value="MFC5065597.1"/>
    <property type="molecule type" value="Genomic_DNA"/>
</dbReference>
<dbReference type="NCBIfam" id="TIGR00778">
    <property type="entry name" value="ahpD_dom"/>
    <property type="match status" value="1"/>
</dbReference>
<dbReference type="Pfam" id="PF02627">
    <property type="entry name" value="CMD"/>
    <property type="match status" value="1"/>
</dbReference>
<dbReference type="InterPro" id="IPR003779">
    <property type="entry name" value="CMD-like"/>
</dbReference>
<evidence type="ECO:0000313" key="3">
    <source>
        <dbReference type="EMBL" id="MFC5065597.1"/>
    </source>
</evidence>
<evidence type="ECO:0000256" key="1">
    <source>
        <dbReference type="SAM" id="MobiDB-lite"/>
    </source>
</evidence>
<reference evidence="4" key="1">
    <citation type="journal article" date="2019" name="Int. J. Syst. Evol. Microbiol.">
        <title>The Global Catalogue of Microorganisms (GCM) 10K type strain sequencing project: providing services to taxonomists for standard genome sequencing and annotation.</title>
        <authorList>
            <consortium name="The Broad Institute Genomics Platform"/>
            <consortium name="The Broad Institute Genome Sequencing Center for Infectious Disease"/>
            <person name="Wu L."/>
            <person name="Ma J."/>
        </authorList>
    </citation>
    <scope>NUCLEOTIDE SEQUENCE [LARGE SCALE GENOMIC DNA]</scope>
    <source>
        <strain evidence="4">CGMCC 4.7093</strain>
    </source>
</reference>
<accession>A0ABV9YUS5</accession>
<dbReference type="SUPFAM" id="SSF69118">
    <property type="entry name" value="AhpD-like"/>
    <property type="match status" value="1"/>
</dbReference>
<protein>
    <submittedName>
        <fullName evidence="3">Carboxymuconolactone decarboxylase family protein</fullName>
    </submittedName>
</protein>
<dbReference type="Gene3D" id="1.20.1290.10">
    <property type="entry name" value="AhpD-like"/>
    <property type="match status" value="1"/>
</dbReference>